<evidence type="ECO:0000256" key="2">
    <source>
        <dbReference type="ARBA" id="ARBA00004196"/>
    </source>
</evidence>
<evidence type="ECO:0000313" key="9">
    <source>
        <dbReference type="Proteomes" id="UP001499967"/>
    </source>
</evidence>
<dbReference type="InterPro" id="IPR009010">
    <property type="entry name" value="Asp_de-COase-like_dom_sf"/>
</dbReference>
<proteinExistence type="inferred from homology"/>
<evidence type="ECO:0000256" key="1">
    <source>
        <dbReference type="ARBA" id="ARBA00001966"/>
    </source>
</evidence>
<dbReference type="PANTHER" id="PTHR43598:SF1">
    <property type="entry name" value="FORMATE DEHYDROGENASE-O MAJOR SUBUNIT"/>
    <property type="match status" value="1"/>
</dbReference>
<dbReference type="Pfam" id="PF01568">
    <property type="entry name" value="Molydop_binding"/>
    <property type="match status" value="1"/>
</dbReference>
<evidence type="ECO:0000256" key="5">
    <source>
        <dbReference type="ARBA" id="ARBA00023002"/>
    </source>
</evidence>
<comment type="similarity">
    <text evidence="3">Belongs to the prokaryotic molybdopterin-containing oxidoreductase family.</text>
</comment>
<feature type="domain" description="Molybdopterin dinucleotide-binding" evidence="7">
    <location>
        <begin position="122"/>
        <end position="191"/>
    </location>
</feature>
<reference evidence="9" key="1">
    <citation type="journal article" date="2019" name="Int. J. Syst. Evol. Microbiol.">
        <title>The Global Catalogue of Microorganisms (GCM) 10K type strain sequencing project: providing services to taxonomists for standard genome sequencing and annotation.</title>
        <authorList>
            <consortium name="The Broad Institute Genomics Platform"/>
            <consortium name="The Broad Institute Genome Sequencing Center for Infectious Disease"/>
            <person name="Wu L."/>
            <person name="Ma J."/>
        </authorList>
    </citation>
    <scope>NUCLEOTIDE SEQUENCE [LARGE SCALE GENOMIC DNA]</scope>
    <source>
        <strain evidence="9">JCM 11117</strain>
    </source>
</reference>
<comment type="caution">
    <text evidence="8">The sequence shown here is derived from an EMBL/GenBank/DDBJ whole genome shotgun (WGS) entry which is preliminary data.</text>
</comment>
<evidence type="ECO:0000259" key="7">
    <source>
        <dbReference type="Pfam" id="PF01568"/>
    </source>
</evidence>
<dbReference type="InterPro" id="IPR006657">
    <property type="entry name" value="MoPterin_dinucl-bd_dom"/>
</dbReference>
<comment type="subcellular location">
    <subcellularLocation>
        <location evidence="2">Cell envelope</location>
    </subcellularLocation>
</comment>
<dbReference type="SUPFAM" id="SSF50692">
    <property type="entry name" value="ADC-like"/>
    <property type="match status" value="1"/>
</dbReference>
<keyword evidence="5" id="KW-0560">Oxidoreductase</keyword>
<evidence type="ECO:0000313" key="8">
    <source>
        <dbReference type="EMBL" id="GAA0922296.1"/>
    </source>
</evidence>
<keyword evidence="4" id="KW-0479">Metal-binding</keyword>
<dbReference type="RefSeq" id="WP_343938527.1">
    <property type="nucleotide sequence ID" value="NZ_BAAAHP010000014.1"/>
</dbReference>
<evidence type="ECO:0000256" key="3">
    <source>
        <dbReference type="ARBA" id="ARBA00010312"/>
    </source>
</evidence>
<dbReference type="PANTHER" id="PTHR43598">
    <property type="entry name" value="TUNGSTEN-CONTAINING FORMYLMETHANOFURAN DEHYDROGENASE 2 SUBUNIT B"/>
    <property type="match status" value="1"/>
</dbReference>
<keyword evidence="4" id="KW-0004">4Fe-4S</keyword>
<evidence type="ECO:0000256" key="6">
    <source>
        <dbReference type="SAM" id="MobiDB-lite"/>
    </source>
</evidence>
<feature type="region of interest" description="Disordered" evidence="6">
    <location>
        <begin position="1"/>
        <end position="42"/>
    </location>
</feature>
<evidence type="ECO:0000256" key="4">
    <source>
        <dbReference type="ARBA" id="ARBA00022485"/>
    </source>
</evidence>
<dbReference type="Gene3D" id="2.40.40.20">
    <property type="match status" value="1"/>
</dbReference>
<keyword evidence="4" id="KW-0408">Iron</keyword>
<keyword evidence="4" id="KW-0411">Iron-sulfur</keyword>
<sequence length="332" mass="37181">MPAPGAGSDLYRQDERPLTPEELAGAEPDAEGVLRKPTGPDSVPPLIGEAGSVGVRHADGTVSAGWLTPSRRLEVYSTTMRDWGWEEHATPGYIPSHVARSELDLEAGELVLVPTFRLPMLIHTRSGNAKYLNEISNSHPLWLNSRDARRHGVATGDLVRLSTSIGHLVARVWVTEGIRPGVCALSHHMGRWRLHGNEGSRWVQGLVDISHPDGPESWLLRYRGGVEPFESDDPDSSRIWWTDPGVHQNLAFGVQPDPWSGMHCWLQKVRMEKAHPGDRDGDVYVDARRSREVYREWLALARRALGPGGQRRPEFLMRPVKPCRRAFRVDRP</sequence>
<keyword evidence="9" id="KW-1185">Reference proteome</keyword>
<gene>
    <name evidence="8" type="ORF">GCM10009559_05640</name>
</gene>
<dbReference type="Proteomes" id="UP001499967">
    <property type="component" value="Unassembled WGS sequence"/>
</dbReference>
<name>A0ABP3ZHP5_9PSEU</name>
<comment type="cofactor">
    <cofactor evidence="1">
        <name>[4Fe-4S] cluster</name>
        <dbReference type="ChEBI" id="CHEBI:49883"/>
    </cofactor>
</comment>
<organism evidence="8 9">
    <name type="scientific">Pseudonocardia zijingensis</name>
    <dbReference type="NCBI Taxonomy" id="153376"/>
    <lineage>
        <taxon>Bacteria</taxon>
        <taxon>Bacillati</taxon>
        <taxon>Actinomycetota</taxon>
        <taxon>Actinomycetes</taxon>
        <taxon>Pseudonocardiales</taxon>
        <taxon>Pseudonocardiaceae</taxon>
        <taxon>Pseudonocardia</taxon>
    </lineage>
</organism>
<accession>A0ABP3ZHP5</accession>
<protein>
    <recommendedName>
        <fullName evidence="7">Molybdopterin dinucleotide-binding domain-containing protein</fullName>
    </recommendedName>
</protein>
<dbReference type="EMBL" id="BAAAHP010000014">
    <property type="protein sequence ID" value="GAA0922296.1"/>
    <property type="molecule type" value="Genomic_DNA"/>
</dbReference>